<dbReference type="PANTHER" id="PTHR43563">
    <property type="entry name" value="AMINE OXIDASE"/>
    <property type="match status" value="1"/>
</dbReference>
<feature type="binding site" evidence="6">
    <location>
        <begin position="47"/>
        <end position="48"/>
    </location>
    <ligand>
        <name>FAD</name>
        <dbReference type="ChEBI" id="CHEBI:57692"/>
    </ligand>
</feature>
<evidence type="ECO:0000313" key="10">
    <source>
        <dbReference type="Proteomes" id="UP001378592"/>
    </source>
</evidence>
<keyword evidence="7" id="KW-0285">Flavoprotein</keyword>
<feature type="binding site" evidence="6">
    <location>
        <position position="451"/>
    </location>
    <ligand>
        <name>FAD</name>
        <dbReference type="ChEBI" id="CHEBI:57692"/>
    </ligand>
</feature>
<reference evidence="9 10" key="1">
    <citation type="submission" date="2024-03" db="EMBL/GenBank/DDBJ databases">
        <title>The genome assembly and annotation of the cricket Gryllus longicercus Weissman &amp; Gray.</title>
        <authorList>
            <person name="Szrajer S."/>
            <person name="Gray D."/>
            <person name="Ylla G."/>
        </authorList>
    </citation>
    <scope>NUCLEOTIDE SEQUENCE [LARGE SCALE GENOMIC DNA]</scope>
    <source>
        <strain evidence="9">DAG 2021-001</strain>
        <tissue evidence="9">Whole body minus gut</tissue>
    </source>
</reference>
<dbReference type="Gene3D" id="3.50.50.60">
    <property type="entry name" value="FAD/NAD(P)-binding domain"/>
    <property type="match status" value="1"/>
</dbReference>
<proteinExistence type="inferred from homology"/>
<dbReference type="Proteomes" id="UP001378592">
    <property type="component" value="Unassembled WGS sequence"/>
</dbReference>
<evidence type="ECO:0000256" key="1">
    <source>
        <dbReference type="ARBA" id="ARBA00001974"/>
    </source>
</evidence>
<dbReference type="InterPro" id="IPR002937">
    <property type="entry name" value="Amino_oxidase"/>
</dbReference>
<feature type="domain" description="Amine oxidase" evidence="8">
    <location>
        <begin position="25"/>
        <end position="475"/>
    </location>
</feature>
<dbReference type="Pfam" id="PF01593">
    <property type="entry name" value="Amino_oxidase"/>
    <property type="match status" value="1"/>
</dbReference>
<dbReference type="Gene3D" id="3.90.660.10">
    <property type="match status" value="1"/>
</dbReference>
<evidence type="ECO:0000256" key="7">
    <source>
        <dbReference type="RuleBase" id="RU362067"/>
    </source>
</evidence>
<comment type="catalytic activity">
    <reaction evidence="5">
        <text>a secondary aliphatic amine + O2 + H2O = a primary amine + an aldehyde + H2O2</text>
        <dbReference type="Rhea" id="RHEA:26414"/>
        <dbReference type="ChEBI" id="CHEBI:15377"/>
        <dbReference type="ChEBI" id="CHEBI:15379"/>
        <dbReference type="ChEBI" id="CHEBI:16240"/>
        <dbReference type="ChEBI" id="CHEBI:17478"/>
        <dbReference type="ChEBI" id="CHEBI:58855"/>
        <dbReference type="ChEBI" id="CHEBI:65296"/>
        <dbReference type="EC" id="1.4.3.4"/>
    </reaction>
</comment>
<dbReference type="GO" id="GO:0005741">
    <property type="term" value="C:mitochondrial outer membrane"/>
    <property type="evidence" value="ECO:0007669"/>
    <property type="project" value="UniProtKB-SubCell"/>
</dbReference>
<dbReference type="PANTHER" id="PTHR43563:SF14">
    <property type="entry name" value="AMINE OXIDASE"/>
    <property type="match status" value="1"/>
</dbReference>
<evidence type="ECO:0000313" key="9">
    <source>
        <dbReference type="EMBL" id="KAK7863694.1"/>
    </source>
</evidence>
<organism evidence="9 10">
    <name type="scientific">Gryllus longicercus</name>
    <dbReference type="NCBI Taxonomy" id="2509291"/>
    <lineage>
        <taxon>Eukaryota</taxon>
        <taxon>Metazoa</taxon>
        <taxon>Ecdysozoa</taxon>
        <taxon>Arthropoda</taxon>
        <taxon>Hexapoda</taxon>
        <taxon>Insecta</taxon>
        <taxon>Pterygota</taxon>
        <taxon>Neoptera</taxon>
        <taxon>Polyneoptera</taxon>
        <taxon>Orthoptera</taxon>
        <taxon>Ensifera</taxon>
        <taxon>Gryllidea</taxon>
        <taxon>Grylloidea</taxon>
        <taxon>Gryllidae</taxon>
        <taxon>Gryllinae</taxon>
        <taxon>Gryllus</taxon>
    </lineage>
</organism>
<evidence type="ECO:0000256" key="3">
    <source>
        <dbReference type="ARBA" id="ARBA00005995"/>
    </source>
</evidence>
<keyword evidence="7" id="KW-0274">FAD</keyword>
<gene>
    <name evidence="9" type="ORF">R5R35_003082</name>
</gene>
<dbReference type="SUPFAM" id="SSF51905">
    <property type="entry name" value="FAD/NAD(P)-binding domain"/>
    <property type="match status" value="1"/>
</dbReference>
<dbReference type="GO" id="GO:0008131">
    <property type="term" value="F:primary methylamine oxidase activity"/>
    <property type="evidence" value="ECO:0007669"/>
    <property type="project" value="UniProtKB-ARBA"/>
</dbReference>
<dbReference type="InterPro" id="IPR001613">
    <property type="entry name" value="Flavin_amine_oxidase"/>
</dbReference>
<keyword evidence="4 7" id="KW-0560">Oxidoreductase</keyword>
<dbReference type="InterPro" id="IPR050703">
    <property type="entry name" value="Flavin_MAO"/>
</dbReference>
<dbReference type="GO" id="GO:0097621">
    <property type="term" value="F:monoamine oxidase activity"/>
    <property type="evidence" value="ECO:0007669"/>
    <property type="project" value="UniProtKB-EC"/>
</dbReference>
<feature type="binding site" evidence="6">
    <location>
        <position position="254"/>
    </location>
    <ligand>
        <name>FAD</name>
        <dbReference type="ChEBI" id="CHEBI:57692"/>
    </ligand>
</feature>
<evidence type="ECO:0000259" key="8">
    <source>
        <dbReference type="Pfam" id="PF01593"/>
    </source>
</evidence>
<sequence length="514" mass="58289">MTQRISDGSINSVDDTNVLVIGAGISGLTAAFELLQRDSGLRILILEAKDRVGGRTYTVPLKTGEGRSEMFDLGGTWVSSLHSHLLRLLAKLDLEIYPQYCQGRIAGKAGIPVWRTFEYFPLFGPWYARYEVYRLIQKIEELVKEMDSTDPMCHKDADELDSMTMETFLTRNLYTLAARDIIRTIVRMLFGAESTDVSVLFFLVHSQSSYGFLNQFMSSTKGIREFRIKGGAQQISQKLVDKIGKQLIMLDDPVVEITQDDNFVYVSTAGSKLYRGERLIIAIPPCEILRIDFHPPLPTRFRHLLQRFLPGHVTQFVVTYEQPFWRHKGYSGQILDYGGITTDHDCSAGPLTMMCDVTTENGGAALMGQLTSIPGLEWSEKKSSARREAVLRSMVDLWGPWVMRPLDFCEKNWSEEKYVGGCPRHFLGPGMMAWHHFIRKPFLRIHWAGTETANRWTGYMNGAVQAGHRATVEVLYELRPQILTAADLESIGYAHFNNLVGPHKLLHYISTHLQ</sequence>
<name>A0AAN9VT44_9ORTH</name>
<dbReference type="EMBL" id="JAZDUA010000223">
    <property type="protein sequence ID" value="KAK7863694.1"/>
    <property type="molecule type" value="Genomic_DNA"/>
</dbReference>
<comment type="subcellular location">
    <subcellularLocation>
        <location evidence="2">Mitochondrion outer membrane</location>
        <topology evidence="2">Single-pass type IV membrane protein</topology>
        <orientation evidence="2">Cytoplasmic side</orientation>
    </subcellularLocation>
</comment>
<protein>
    <recommendedName>
        <fullName evidence="7">Amine oxidase</fullName>
        <ecNumber evidence="7">1.4.3.-</ecNumber>
    </recommendedName>
</protein>
<comment type="cofactor">
    <cofactor evidence="1 7">
        <name>FAD</name>
        <dbReference type="ChEBI" id="CHEBI:57692"/>
    </cofactor>
</comment>
<feature type="binding site" evidence="6">
    <location>
        <position position="26"/>
    </location>
    <ligand>
        <name>FAD</name>
        <dbReference type="ChEBI" id="CHEBI:57692"/>
    </ligand>
</feature>
<dbReference type="Gene3D" id="1.10.405.10">
    <property type="entry name" value="Guanine Nucleotide Dissociation Inhibitor, domain 1"/>
    <property type="match status" value="1"/>
</dbReference>
<comment type="similarity">
    <text evidence="3 7">Belongs to the flavin monoamine oxidase family.</text>
</comment>
<evidence type="ECO:0000256" key="4">
    <source>
        <dbReference type="ARBA" id="ARBA00023002"/>
    </source>
</evidence>
<dbReference type="EC" id="1.4.3.-" evidence="7"/>
<evidence type="ECO:0000256" key="2">
    <source>
        <dbReference type="ARBA" id="ARBA00004362"/>
    </source>
</evidence>
<dbReference type="InterPro" id="IPR036188">
    <property type="entry name" value="FAD/NAD-bd_sf"/>
</dbReference>
<keyword evidence="10" id="KW-1185">Reference proteome</keyword>
<evidence type="ECO:0000256" key="6">
    <source>
        <dbReference type="PIRSR" id="PIRSR601613-1"/>
    </source>
</evidence>
<dbReference type="PRINTS" id="PR00757">
    <property type="entry name" value="AMINEOXDASEF"/>
</dbReference>
<evidence type="ECO:0000256" key="5">
    <source>
        <dbReference type="ARBA" id="ARBA00048448"/>
    </source>
</evidence>
<comment type="caution">
    <text evidence="9">The sequence shown here is derived from an EMBL/GenBank/DDBJ whole genome shotgun (WGS) entry which is preliminary data.</text>
</comment>
<dbReference type="AlphaFoldDB" id="A0AAN9VT44"/>
<dbReference type="SUPFAM" id="SSF54373">
    <property type="entry name" value="FAD-linked reductases, C-terminal domain"/>
    <property type="match status" value="1"/>
</dbReference>
<accession>A0AAN9VT44</accession>